<dbReference type="GO" id="GO:0006882">
    <property type="term" value="P:intracellular zinc ion homeostasis"/>
    <property type="evidence" value="ECO:0007669"/>
    <property type="project" value="TreeGrafter"/>
</dbReference>
<proteinExistence type="inferred from homology"/>
<evidence type="ECO:0000256" key="7">
    <source>
        <dbReference type="SAM" id="Phobius"/>
    </source>
</evidence>
<organism evidence="10 11">
    <name type="scientific">Thermosediminibacter litoriperuensis</name>
    <dbReference type="NCBI Taxonomy" id="291989"/>
    <lineage>
        <taxon>Bacteria</taxon>
        <taxon>Bacillati</taxon>
        <taxon>Bacillota</taxon>
        <taxon>Clostridia</taxon>
        <taxon>Thermosediminibacterales</taxon>
        <taxon>Thermosediminibacteraceae</taxon>
        <taxon>Thermosediminibacter</taxon>
    </lineage>
</organism>
<comment type="caution">
    <text evidence="10">The sequence shown here is derived from an EMBL/GenBank/DDBJ whole genome shotgun (WGS) entry which is preliminary data.</text>
</comment>
<feature type="transmembrane region" description="Helical" evidence="7">
    <location>
        <begin position="14"/>
        <end position="32"/>
    </location>
</feature>
<dbReference type="GO" id="GO:0015341">
    <property type="term" value="F:zinc efflux antiporter activity"/>
    <property type="evidence" value="ECO:0007669"/>
    <property type="project" value="TreeGrafter"/>
</dbReference>
<protein>
    <submittedName>
        <fullName evidence="10">Cation diffusion facilitator family transporter</fullName>
    </submittedName>
</protein>
<dbReference type="NCBIfam" id="TIGR01297">
    <property type="entry name" value="CDF"/>
    <property type="match status" value="1"/>
</dbReference>
<comment type="subcellular location">
    <subcellularLocation>
        <location evidence="1">Membrane</location>
        <topology evidence="1">Multi-pass membrane protein</topology>
    </subcellularLocation>
</comment>
<dbReference type="EMBL" id="VNHO01000052">
    <property type="protein sequence ID" value="TYP47014.1"/>
    <property type="molecule type" value="Genomic_DNA"/>
</dbReference>
<keyword evidence="6 7" id="KW-0472">Membrane</keyword>
<dbReference type="InterPro" id="IPR027470">
    <property type="entry name" value="Cation_efflux_CTD"/>
</dbReference>
<dbReference type="SUPFAM" id="SSF160240">
    <property type="entry name" value="Cation efflux protein cytoplasmic domain-like"/>
    <property type="match status" value="1"/>
</dbReference>
<evidence type="ECO:0000313" key="11">
    <source>
        <dbReference type="Proteomes" id="UP000322294"/>
    </source>
</evidence>
<dbReference type="SUPFAM" id="SSF161111">
    <property type="entry name" value="Cation efflux protein transmembrane domain-like"/>
    <property type="match status" value="1"/>
</dbReference>
<evidence type="ECO:0000256" key="4">
    <source>
        <dbReference type="ARBA" id="ARBA00022692"/>
    </source>
</evidence>
<dbReference type="Proteomes" id="UP000322294">
    <property type="component" value="Unassembled WGS sequence"/>
</dbReference>
<evidence type="ECO:0000259" key="8">
    <source>
        <dbReference type="Pfam" id="PF01545"/>
    </source>
</evidence>
<name>A0A5S5AEI6_9FIRM</name>
<keyword evidence="3" id="KW-0813">Transport</keyword>
<gene>
    <name evidence="10" type="ORF">LZ11_02473</name>
</gene>
<dbReference type="GO" id="GO:0005886">
    <property type="term" value="C:plasma membrane"/>
    <property type="evidence" value="ECO:0007669"/>
    <property type="project" value="TreeGrafter"/>
</dbReference>
<dbReference type="Pfam" id="PF16916">
    <property type="entry name" value="ZT_dimer"/>
    <property type="match status" value="1"/>
</dbReference>
<dbReference type="InterPro" id="IPR027469">
    <property type="entry name" value="Cation_efflux_TMD_sf"/>
</dbReference>
<accession>A0A5S5AEI6</accession>
<dbReference type="Gene3D" id="1.20.1510.10">
    <property type="entry name" value="Cation efflux protein transmembrane domain"/>
    <property type="match status" value="1"/>
</dbReference>
<dbReference type="RefSeq" id="WP_148868105.1">
    <property type="nucleotide sequence ID" value="NZ_VNHO01000052.1"/>
</dbReference>
<dbReference type="FunFam" id="1.20.1510.10:FF:000006">
    <property type="entry name" value="Divalent cation efflux transporter"/>
    <property type="match status" value="1"/>
</dbReference>
<evidence type="ECO:0000256" key="5">
    <source>
        <dbReference type="ARBA" id="ARBA00022989"/>
    </source>
</evidence>
<evidence type="ECO:0000313" key="10">
    <source>
        <dbReference type="EMBL" id="TYP47014.1"/>
    </source>
</evidence>
<dbReference type="InterPro" id="IPR058533">
    <property type="entry name" value="Cation_efflux_TM"/>
</dbReference>
<keyword evidence="5 7" id="KW-1133">Transmembrane helix</keyword>
<feature type="domain" description="Cation efflux protein cytoplasmic" evidence="9">
    <location>
        <begin position="216"/>
        <end position="288"/>
    </location>
</feature>
<evidence type="ECO:0000256" key="3">
    <source>
        <dbReference type="ARBA" id="ARBA00022448"/>
    </source>
</evidence>
<dbReference type="Gene3D" id="3.30.70.1350">
    <property type="entry name" value="Cation efflux protein, cytoplasmic domain"/>
    <property type="match status" value="1"/>
</dbReference>
<dbReference type="InterPro" id="IPR050291">
    <property type="entry name" value="CDF_Transporter"/>
</dbReference>
<feature type="domain" description="Cation efflux protein transmembrane" evidence="8">
    <location>
        <begin position="15"/>
        <end position="208"/>
    </location>
</feature>
<dbReference type="InterPro" id="IPR036837">
    <property type="entry name" value="Cation_efflux_CTD_sf"/>
</dbReference>
<keyword evidence="11" id="KW-1185">Reference proteome</keyword>
<dbReference type="Pfam" id="PF01545">
    <property type="entry name" value="Cation_efflux"/>
    <property type="match status" value="1"/>
</dbReference>
<keyword evidence="4 7" id="KW-0812">Transmembrane</keyword>
<dbReference type="PANTHER" id="PTHR43840:SF15">
    <property type="entry name" value="MITOCHONDRIAL METAL TRANSPORTER 1-RELATED"/>
    <property type="match status" value="1"/>
</dbReference>
<evidence type="ECO:0000256" key="6">
    <source>
        <dbReference type="ARBA" id="ARBA00023136"/>
    </source>
</evidence>
<feature type="transmembrane region" description="Helical" evidence="7">
    <location>
        <begin position="116"/>
        <end position="137"/>
    </location>
</feature>
<dbReference type="GO" id="GO:0015093">
    <property type="term" value="F:ferrous iron transmembrane transporter activity"/>
    <property type="evidence" value="ECO:0007669"/>
    <property type="project" value="TreeGrafter"/>
</dbReference>
<dbReference type="PANTHER" id="PTHR43840">
    <property type="entry name" value="MITOCHONDRIAL METAL TRANSPORTER 1-RELATED"/>
    <property type="match status" value="1"/>
</dbReference>
<feature type="transmembrane region" description="Helical" evidence="7">
    <location>
        <begin position="83"/>
        <end position="104"/>
    </location>
</feature>
<feature type="transmembrane region" description="Helical" evidence="7">
    <location>
        <begin position="158"/>
        <end position="177"/>
    </location>
</feature>
<reference evidence="10 11" key="1">
    <citation type="submission" date="2019-07" db="EMBL/GenBank/DDBJ databases">
        <title>Genomic Encyclopedia of Type Strains, Phase I: the one thousand microbial genomes (KMG-I) project.</title>
        <authorList>
            <person name="Kyrpides N."/>
        </authorList>
    </citation>
    <scope>NUCLEOTIDE SEQUENCE [LARGE SCALE GENOMIC DNA]</scope>
    <source>
        <strain evidence="10 11">DSM 16647</strain>
    </source>
</reference>
<comment type="similarity">
    <text evidence="2">Belongs to the cation diffusion facilitator (CDF) transporter (TC 2.A.4) family.</text>
</comment>
<evidence type="ECO:0000256" key="2">
    <source>
        <dbReference type="ARBA" id="ARBA00008114"/>
    </source>
</evidence>
<dbReference type="InterPro" id="IPR002524">
    <property type="entry name" value="Cation_efflux"/>
</dbReference>
<sequence length="296" mass="32617">MNDAVENFKKIEKVLWIVLGLNLSVALMKILLGYNISSSSMVADGFHSLSDASTNIIGLIGAAIASKPADETHPYGHRKFETFTATGIALMLFLVSFNIIKSGIERLLHPQIPEVSSFSIIIMLITLAVNIAVILYESREGKKLHSHILVSDAAHTKSDVYVSLSVIAGLVAVKLGYPVVDPLISFVIALLILKAGIEIIKDTSRVLCDAAVIDPEKITSFVRGIKGVVDCHRVRTRGREDDFSMDLHILVNPSMTVEESHRLHHSIEEEIRRNFKGAHHILIHIEPYPDSSDQNT</sequence>
<dbReference type="OrthoDB" id="9806522at2"/>
<evidence type="ECO:0000259" key="9">
    <source>
        <dbReference type="Pfam" id="PF16916"/>
    </source>
</evidence>
<evidence type="ECO:0000256" key="1">
    <source>
        <dbReference type="ARBA" id="ARBA00004141"/>
    </source>
</evidence>
<dbReference type="AlphaFoldDB" id="A0A5S5AEI6"/>
<dbReference type="GO" id="GO:0015086">
    <property type="term" value="F:cadmium ion transmembrane transporter activity"/>
    <property type="evidence" value="ECO:0007669"/>
    <property type="project" value="TreeGrafter"/>
</dbReference>